<organism evidence="1 2">
    <name type="scientific">Ameca splendens</name>
    <dbReference type="NCBI Taxonomy" id="208324"/>
    <lineage>
        <taxon>Eukaryota</taxon>
        <taxon>Metazoa</taxon>
        <taxon>Chordata</taxon>
        <taxon>Craniata</taxon>
        <taxon>Vertebrata</taxon>
        <taxon>Euteleostomi</taxon>
        <taxon>Actinopterygii</taxon>
        <taxon>Neopterygii</taxon>
        <taxon>Teleostei</taxon>
        <taxon>Neoteleostei</taxon>
        <taxon>Acanthomorphata</taxon>
        <taxon>Ovalentaria</taxon>
        <taxon>Atherinomorphae</taxon>
        <taxon>Cyprinodontiformes</taxon>
        <taxon>Goodeidae</taxon>
        <taxon>Ameca</taxon>
    </lineage>
</organism>
<gene>
    <name evidence="1" type="ORF">AMECASPLE_028810</name>
</gene>
<evidence type="ECO:0000313" key="1">
    <source>
        <dbReference type="EMBL" id="MEQ2312237.1"/>
    </source>
</evidence>
<comment type="caution">
    <text evidence="1">The sequence shown here is derived from an EMBL/GenBank/DDBJ whole genome shotgun (WGS) entry which is preliminary data.</text>
</comment>
<accession>A0ABV1A147</accession>
<sequence>MKSHTQHTANLCIHTTFYQNQHQLLQQFELQELTLWIEPTRSDLTNQMHQCAAHHTVDSSPLLLSCSSFNSLTTADGQHTTRAGDALITFSPLSNSLKSFDLCIFLLVTHQL</sequence>
<keyword evidence="2" id="KW-1185">Reference proteome</keyword>
<dbReference type="EMBL" id="JAHRIP010078456">
    <property type="protein sequence ID" value="MEQ2312237.1"/>
    <property type="molecule type" value="Genomic_DNA"/>
</dbReference>
<dbReference type="Proteomes" id="UP001469553">
    <property type="component" value="Unassembled WGS sequence"/>
</dbReference>
<reference evidence="1 2" key="1">
    <citation type="submission" date="2021-06" db="EMBL/GenBank/DDBJ databases">
        <authorList>
            <person name="Palmer J.M."/>
        </authorList>
    </citation>
    <scope>NUCLEOTIDE SEQUENCE [LARGE SCALE GENOMIC DNA]</scope>
    <source>
        <strain evidence="1 2">AS_MEX2019</strain>
        <tissue evidence="1">Muscle</tissue>
    </source>
</reference>
<proteinExistence type="predicted"/>
<name>A0ABV1A147_9TELE</name>
<protein>
    <submittedName>
        <fullName evidence="1">Uncharacterized protein</fullName>
    </submittedName>
</protein>
<evidence type="ECO:0000313" key="2">
    <source>
        <dbReference type="Proteomes" id="UP001469553"/>
    </source>
</evidence>